<gene>
    <name evidence="2" type="ORF">EV670_3456</name>
</gene>
<dbReference type="Pfam" id="PF17660">
    <property type="entry name" value="BTRD1"/>
    <property type="match status" value="3"/>
</dbReference>
<dbReference type="PANTHER" id="PTHR46825">
    <property type="entry name" value="D-ALANYL-D-ALANINE-CARBOXYPEPTIDASE/ENDOPEPTIDASE AMPH"/>
    <property type="match status" value="1"/>
</dbReference>
<dbReference type="InterPro" id="IPR001466">
    <property type="entry name" value="Beta-lactam-related"/>
</dbReference>
<proteinExistence type="predicted"/>
<dbReference type="InterPro" id="IPR049511">
    <property type="entry name" value="PGH-like_rpt"/>
</dbReference>
<dbReference type="OrthoDB" id="2851198at2"/>
<protein>
    <submittedName>
        <fullName evidence="2">CubicO group peptidase (Beta-lactamase class C family)</fullName>
    </submittedName>
</protein>
<sequence>MDFVAYHHRSGAEHQAQFTNLYPQGYRLISLSVYQPNNPLYAAVWVRRGGPDWSAVHGLDAAGYQAAFNNAAAAGFHPVILSVAGTLANPVIAGVFEQRPGPVPLTRVGLRSGSETDAGTIQHWDKQAHDNRWIMTSGAIYGDAATPAYAGIWPANSERVAWSADGIGDDHATYQQRFDAQLGGHARLAHAAVSGNERYLSIYRDDQIGPVVARHGLTSAGYQAEFDRLVPLGYYPICVQGGGSGAGIRFAAIFAKQEAVLQRQWTVSGAGTAQSVDDAMRGVLEAAGVRSASLAVVRNTRLVFARGYTWAEPGYPVALPTTLFRLASVSKSFVAVAAHQLIDEGRLRLTDTVQGILGLTTPAGLPPTDPGFAAITVEDLLLHRSRLVPDFYWSDAAVAAAFGTKLPVSEAQLASFKCSQMLQAAAPDYNNWGYALLGMVVARVRGAASFFDALRTNLLEPLQITRMRTATSLAGASFADEARYHRSGEAALRLAVGRSVMTADQPLVADVYGNIHLENGAATGGLSCAAVDLARFIAAFNVNRKNPMLRRSAILAMLGLAATSGRPRSGHGFDSVVAVGSSFTCDKGGYLWSSQNAIHFDLDGLGIAVCYAGVHDTALFATGWPVIRAAIEAFAWPARANHFSKYGMPAFG</sequence>
<keyword evidence="3" id="KW-1185">Reference proteome</keyword>
<dbReference type="InterPro" id="IPR012338">
    <property type="entry name" value="Beta-lactam/transpept-like"/>
</dbReference>
<evidence type="ECO:0000313" key="2">
    <source>
        <dbReference type="EMBL" id="RZT92482.1"/>
    </source>
</evidence>
<evidence type="ECO:0000313" key="3">
    <source>
        <dbReference type="Proteomes" id="UP000293671"/>
    </source>
</evidence>
<name>A0A4Q7VCB9_9BURK</name>
<dbReference type="Gene3D" id="3.40.710.10">
    <property type="entry name" value="DD-peptidase/beta-lactamase superfamily"/>
    <property type="match status" value="1"/>
</dbReference>
<dbReference type="InterPro" id="IPR050491">
    <property type="entry name" value="AmpC-like"/>
</dbReference>
<reference evidence="2 3" key="1">
    <citation type="submission" date="2019-02" db="EMBL/GenBank/DDBJ databases">
        <title>Genomic Encyclopedia of Type Strains, Phase IV (KMG-IV): sequencing the most valuable type-strain genomes for metagenomic binning, comparative biology and taxonomic classification.</title>
        <authorList>
            <person name="Goeker M."/>
        </authorList>
    </citation>
    <scope>NUCLEOTIDE SEQUENCE [LARGE SCALE GENOMIC DNA]</scope>
    <source>
        <strain evidence="2 3">DSM 19570</strain>
    </source>
</reference>
<dbReference type="EMBL" id="SHKP01000009">
    <property type="protein sequence ID" value="RZT92482.1"/>
    <property type="molecule type" value="Genomic_DNA"/>
</dbReference>
<evidence type="ECO:0000259" key="1">
    <source>
        <dbReference type="Pfam" id="PF00144"/>
    </source>
</evidence>
<organism evidence="2 3">
    <name type="scientific">Rivibacter subsaxonicus</name>
    <dbReference type="NCBI Taxonomy" id="457575"/>
    <lineage>
        <taxon>Bacteria</taxon>
        <taxon>Pseudomonadati</taxon>
        <taxon>Pseudomonadota</taxon>
        <taxon>Betaproteobacteria</taxon>
        <taxon>Burkholderiales</taxon>
        <taxon>Rivibacter</taxon>
    </lineage>
</organism>
<accession>A0A4Q7VCB9</accession>
<dbReference type="SUPFAM" id="SSF56601">
    <property type="entry name" value="beta-lactamase/transpeptidase-like"/>
    <property type="match status" value="1"/>
</dbReference>
<dbReference type="Proteomes" id="UP000293671">
    <property type="component" value="Unassembled WGS sequence"/>
</dbReference>
<dbReference type="PANTHER" id="PTHR46825:SF9">
    <property type="entry name" value="BETA-LACTAMASE-RELATED DOMAIN-CONTAINING PROTEIN"/>
    <property type="match status" value="1"/>
</dbReference>
<comment type="caution">
    <text evidence="2">The sequence shown here is derived from an EMBL/GenBank/DDBJ whole genome shotgun (WGS) entry which is preliminary data.</text>
</comment>
<feature type="domain" description="Beta-lactamase-related" evidence="1">
    <location>
        <begin position="276"/>
        <end position="627"/>
    </location>
</feature>
<dbReference type="AlphaFoldDB" id="A0A4Q7VCB9"/>
<dbReference type="RefSeq" id="WP_130434484.1">
    <property type="nucleotide sequence ID" value="NZ_SHKP01000009.1"/>
</dbReference>
<dbReference type="Pfam" id="PF00144">
    <property type="entry name" value="Beta-lactamase"/>
    <property type="match status" value="1"/>
</dbReference>